<comment type="caution">
    <text evidence="3">The sequence shown here is derived from an EMBL/GenBank/DDBJ whole genome shotgun (WGS) entry which is preliminary data.</text>
</comment>
<feature type="region of interest" description="Disordered" evidence="1">
    <location>
        <begin position="165"/>
        <end position="184"/>
    </location>
</feature>
<dbReference type="AlphaFoldDB" id="A0A1W0XDE5"/>
<feature type="domain" description="Sperm microtubule inner protein 1 C-terminal" evidence="2">
    <location>
        <begin position="165"/>
        <end position="267"/>
    </location>
</feature>
<proteinExistence type="predicted"/>
<keyword evidence="4" id="KW-1185">Reference proteome</keyword>
<evidence type="ECO:0000313" key="4">
    <source>
        <dbReference type="Proteomes" id="UP000192578"/>
    </source>
</evidence>
<reference evidence="4" key="1">
    <citation type="submission" date="2017-01" db="EMBL/GenBank/DDBJ databases">
        <title>Comparative genomics of anhydrobiosis in the tardigrade Hypsibius dujardini.</title>
        <authorList>
            <person name="Yoshida Y."/>
            <person name="Koutsovoulos G."/>
            <person name="Laetsch D."/>
            <person name="Stevens L."/>
            <person name="Kumar S."/>
            <person name="Horikawa D."/>
            <person name="Ishino K."/>
            <person name="Komine S."/>
            <person name="Tomita M."/>
            <person name="Blaxter M."/>
            <person name="Arakawa K."/>
        </authorList>
    </citation>
    <scope>NUCLEOTIDE SEQUENCE [LARGE SCALE GENOMIC DNA]</scope>
    <source>
        <strain evidence="4">Z151</strain>
    </source>
</reference>
<feature type="compositionally biased region" description="Basic residues" evidence="1">
    <location>
        <begin position="165"/>
        <end position="174"/>
    </location>
</feature>
<name>A0A1W0XDE5_HYPEX</name>
<organism evidence="3 4">
    <name type="scientific">Hypsibius exemplaris</name>
    <name type="common">Freshwater tardigrade</name>
    <dbReference type="NCBI Taxonomy" id="2072580"/>
    <lineage>
        <taxon>Eukaryota</taxon>
        <taxon>Metazoa</taxon>
        <taxon>Ecdysozoa</taxon>
        <taxon>Tardigrada</taxon>
        <taxon>Eutardigrada</taxon>
        <taxon>Parachela</taxon>
        <taxon>Hypsibioidea</taxon>
        <taxon>Hypsibiidae</taxon>
        <taxon>Hypsibius</taxon>
    </lineage>
</organism>
<evidence type="ECO:0000313" key="3">
    <source>
        <dbReference type="EMBL" id="OQV25341.1"/>
    </source>
</evidence>
<gene>
    <name evidence="3" type="ORF">BV898_01021</name>
</gene>
<accession>A0A1W0XDE5</accession>
<dbReference type="Proteomes" id="UP000192578">
    <property type="component" value="Unassembled WGS sequence"/>
</dbReference>
<evidence type="ECO:0000256" key="1">
    <source>
        <dbReference type="SAM" id="MobiDB-lite"/>
    </source>
</evidence>
<sequence>MGKNKLRRYSAVHLRYDYGTSQSHCDQERLVHKREAAALSTLWEGLRSMIGLFPKKVKVLDRKTSTFIFVDSRDVLRTTMVIKQGRPSDARKIYIGEAQIEHDKVVRLAWQNKYGRILDQSTEKIGRVTIVKPVWWKLADVHVSEQDKIPREIDQLMTIMKFPPKRRRFPPHKKPGPEITEHLPSLSMQFPVPPEQQAILKEYEGRLVYLKRRSNIPLNQRFVQAPNVNANYGWDVLKREHLKGATENKYDHKPVLADEFYRSAGVINARKNSTILDITAN</sequence>
<dbReference type="Pfam" id="PF22589">
    <property type="entry name" value="SPMIP1"/>
    <property type="match status" value="1"/>
</dbReference>
<evidence type="ECO:0000259" key="2">
    <source>
        <dbReference type="Pfam" id="PF22589"/>
    </source>
</evidence>
<dbReference type="EMBL" id="MTYJ01000003">
    <property type="protein sequence ID" value="OQV25341.1"/>
    <property type="molecule type" value="Genomic_DNA"/>
</dbReference>
<protein>
    <recommendedName>
        <fullName evidence="2">Sperm microtubule inner protein 1 C-terminal domain-containing protein</fullName>
    </recommendedName>
</protein>
<dbReference type="InterPro" id="IPR054323">
    <property type="entry name" value="SPMIP1_C"/>
</dbReference>
<dbReference type="OrthoDB" id="10058731at2759"/>